<accession>A0A5P9NNK0</accession>
<dbReference type="AlphaFoldDB" id="A0A5P9NNK0"/>
<dbReference type="NCBIfam" id="TIGR00546">
    <property type="entry name" value="lnt"/>
    <property type="match status" value="1"/>
</dbReference>
<dbReference type="InterPro" id="IPR003010">
    <property type="entry name" value="C-N_Hydrolase"/>
</dbReference>
<dbReference type="PROSITE" id="PS50263">
    <property type="entry name" value="CN_HYDROLASE"/>
    <property type="match status" value="1"/>
</dbReference>
<dbReference type="OrthoDB" id="9804277at2"/>
<keyword evidence="12" id="KW-1185">Reference proteome</keyword>
<dbReference type="SUPFAM" id="SSF56317">
    <property type="entry name" value="Carbon-nitrogen hydrolase"/>
    <property type="match status" value="1"/>
</dbReference>
<feature type="transmembrane region" description="Helical" evidence="9">
    <location>
        <begin position="89"/>
        <end position="113"/>
    </location>
</feature>
<evidence type="ECO:0000313" key="12">
    <source>
        <dbReference type="Proteomes" id="UP000326287"/>
    </source>
</evidence>
<proteinExistence type="inferred from homology"/>
<dbReference type="UniPathway" id="UPA00666"/>
<dbReference type="Gene3D" id="3.60.110.10">
    <property type="entry name" value="Carbon-nitrogen hydrolase"/>
    <property type="match status" value="1"/>
</dbReference>
<dbReference type="PANTHER" id="PTHR38686:SF1">
    <property type="entry name" value="APOLIPOPROTEIN N-ACYLTRANSFERASE"/>
    <property type="match status" value="1"/>
</dbReference>
<keyword evidence="8 9" id="KW-0012">Acyltransferase</keyword>
<comment type="similarity">
    <text evidence="2 9">Belongs to the CN hydrolase family. Apolipoprotein N-acyltransferase subfamily.</text>
</comment>
<evidence type="ECO:0000256" key="9">
    <source>
        <dbReference type="HAMAP-Rule" id="MF_01148"/>
    </source>
</evidence>
<dbReference type="GO" id="GO:0042158">
    <property type="term" value="P:lipoprotein biosynthetic process"/>
    <property type="evidence" value="ECO:0007669"/>
    <property type="project" value="UniProtKB-UniRule"/>
</dbReference>
<feature type="transmembrane region" description="Helical" evidence="9">
    <location>
        <begin position="477"/>
        <end position="500"/>
    </location>
</feature>
<feature type="transmembrane region" description="Helical" evidence="9">
    <location>
        <begin position="31"/>
        <end position="48"/>
    </location>
</feature>
<feature type="domain" description="CN hydrolase" evidence="10">
    <location>
        <begin position="230"/>
        <end position="467"/>
    </location>
</feature>
<keyword evidence="5 9" id="KW-0812">Transmembrane</keyword>
<comment type="subcellular location">
    <subcellularLocation>
        <location evidence="1 9">Cell membrane</location>
        <topology evidence="1 9">Multi-pass membrane protein</topology>
    </subcellularLocation>
</comment>
<evidence type="ECO:0000256" key="1">
    <source>
        <dbReference type="ARBA" id="ARBA00004651"/>
    </source>
</evidence>
<dbReference type="Proteomes" id="UP000326287">
    <property type="component" value="Chromosome"/>
</dbReference>
<dbReference type="CDD" id="cd07571">
    <property type="entry name" value="ALP_N-acyl_transferase"/>
    <property type="match status" value="1"/>
</dbReference>
<comment type="catalytic activity">
    <reaction evidence="9">
        <text>N-terminal S-1,2-diacyl-sn-glyceryl-L-cysteinyl-[lipoprotein] + a glycerophospholipid = N-acyl-S-1,2-diacyl-sn-glyceryl-L-cysteinyl-[lipoprotein] + a 2-acyl-sn-glycero-3-phospholipid + H(+)</text>
        <dbReference type="Rhea" id="RHEA:48228"/>
        <dbReference type="Rhea" id="RHEA-COMP:14681"/>
        <dbReference type="Rhea" id="RHEA-COMP:14684"/>
        <dbReference type="ChEBI" id="CHEBI:15378"/>
        <dbReference type="ChEBI" id="CHEBI:136912"/>
        <dbReference type="ChEBI" id="CHEBI:140656"/>
        <dbReference type="ChEBI" id="CHEBI:140657"/>
        <dbReference type="ChEBI" id="CHEBI:140660"/>
        <dbReference type="EC" id="2.3.1.269"/>
    </reaction>
</comment>
<organism evidence="11 12">
    <name type="scientific">Halioglobus maricola</name>
    <dbReference type="NCBI Taxonomy" id="2601894"/>
    <lineage>
        <taxon>Bacteria</taxon>
        <taxon>Pseudomonadati</taxon>
        <taxon>Pseudomonadota</taxon>
        <taxon>Gammaproteobacteria</taxon>
        <taxon>Cellvibrionales</taxon>
        <taxon>Halieaceae</taxon>
        <taxon>Halioglobus</taxon>
    </lineage>
</organism>
<protein>
    <recommendedName>
        <fullName evidence="9">Apolipoprotein N-acyltransferase</fullName>
        <shortName evidence="9">ALP N-acyltransferase</shortName>
        <ecNumber evidence="9">2.3.1.269</ecNumber>
    </recommendedName>
</protein>
<dbReference type="Pfam" id="PF00795">
    <property type="entry name" value="CN_hydrolase"/>
    <property type="match status" value="1"/>
</dbReference>
<reference evidence="11 12" key="1">
    <citation type="submission" date="2019-02" db="EMBL/GenBank/DDBJ databases">
        <authorList>
            <person name="Li S.-H."/>
        </authorList>
    </citation>
    <scope>NUCLEOTIDE SEQUENCE [LARGE SCALE GENOMIC DNA]</scope>
    <source>
        <strain evidence="11 12">IMCC14385</strain>
    </source>
</reference>
<dbReference type="InterPro" id="IPR036526">
    <property type="entry name" value="C-N_Hydrolase_sf"/>
</dbReference>
<feature type="transmembrane region" description="Helical" evidence="9">
    <location>
        <begin position="192"/>
        <end position="211"/>
    </location>
</feature>
<dbReference type="KEGG" id="halc:EY643_16035"/>
<evidence type="ECO:0000256" key="8">
    <source>
        <dbReference type="ARBA" id="ARBA00023315"/>
    </source>
</evidence>
<keyword evidence="7 9" id="KW-0472">Membrane</keyword>
<dbReference type="GO" id="GO:0016410">
    <property type="term" value="F:N-acyltransferase activity"/>
    <property type="evidence" value="ECO:0007669"/>
    <property type="project" value="UniProtKB-UniRule"/>
</dbReference>
<feature type="transmembrane region" description="Helical" evidence="9">
    <location>
        <begin position="125"/>
        <end position="150"/>
    </location>
</feature>
<dbReference type="GO" id="GO:0005886">
    <property type="term" value="C:plasma membrane"/>
    <property type="evidence" value="ECO:0007669"/>
    <property type="project" value="UniProtKB-SubCell"/>
</dbReference>
<dbReference type="EC" id="2.3.1.269" evidence="9"/>
<sequence>MRSDQPGLHPLLVLLLSPLAGALVTLSLAPYNFWPGGILSCALFAYLLSTCNPPRGFWRGWLFGLGLFGTGASWVYVSIHEHGNAGVPLAIFLTGLFCAGLALLPAVFAWLYVRFVRPLPGGMLVGFPMLWVLFEWLRSWFLTGFPWLFLGYAHIDTPIAGWAPIVGVYGLSLICALTGTCLFLAWRSRQGIALMTYAVIVATLWAGGGVLKPIQWVALASEKPLSVAIYQPNIPQEHKWEKSYYLPILHQLRGASMPLMGHDILVWPEAAIPNLYERARPFLDPIAARAREADTTLITGIPNRPEGDERYYNSITALGQGRGVYLKQRLVPFGEYVPLENYLRGLIEFFNLPMSFQSRGPADQPPLEVGTYRVAPSICYEVVYPDLVAAGARDADLLITISNDSWFGDSIGPLQHLQMAQMRALENGRYMIRGTNNGVSALIDHRGQVIKQSEQFVEAVLTGEVQPMLGKTPFGSFGSFPVIIICAMGLLLMWLMYLSFWRESE</sequence>
<evidence type="ECO:0000256" key="5">
    <source>
        <dbReference type="ARBA" id="ARBA00022692"/>
    </source>
</evidence>
<keyword evidence="4 9" id="KW-0808">Transferase</keyword>
<evidence type="ECO:0000256" key="3">
    <source>
        <dbReference type="ARBA" id="ARBA00022475"/>
    </source>
</evidence>
<evidence type="ECO:0000256" key="4">
    <source>
        <dbReference type="ARBA" id="ARBA00022679"/>
    </source>
</evidence>
<evidence type="ECO:0000256" key="7">
    <source>
        <dbReference type="ARBA" id="ARBA00023136"/>
    </source>
</evidence>
<dbReference type="RefSeq" id="WP_153240173.1">
    <property type="nucleotide sequence ID" value="NZ_CP036422.1"/>
</dbReference>
<feature type="transmembrane region" description="Helical" evidence="9">
    <location>
        <begin position="162"/>
        <end position="185"/>
    </location>
</feature>
<dbReference type="EMBL" id="CP036422">
    <property type="protein sequence ID" value="QFU77035.1"/>
    <property type="molecule type" value="Genomic_DNA"/>
</dbReference>
<evidence type="ECO:0000256" key="2">
    <source>
        <dbReference type="ARBA" id="ARBA00010065"/>
    </source>
</evidence>
<evidence type="ECO:0000259" key="10">
    <source>
        <dbReference type="PROSITE" id="PS50263"/>
    </source>
</evidence>
<keyword evidence="6 9" id="KW-1133">Transmembrane helix</keyword>
<keyword evidence="3 9" id="KW-1003">Cell membrane</keyword>
<dbReference type="InterPro" id="IPR045378">
    <property type="entry name" value="LNT_N"/>
</dbReference>
<dbReference type="InterPro" id="IPR004563">
    <property type="entry name" value="Apolipo_AcylTrfase"/>
</dbReference>
<feature type="transmembrane region" description="Helical" evidence="9">
    <location>
        <begin position="60"/>
        <end position="77"/>
    </location>
</feature>
<name>A0A5P9NNK0_9GAMM</name>
<evidence type="ECO:0000313" key="11">
    <source>
        <dbReference type="EMBL" id="QFU77035.1"/>
    </source>
</evidence>
<comment type="function">
    <text evidence="9">Catalyzes the phospholipid dependent N-acylation of the N-terminal cysteine of apolipoprotein, the last step in lipoprotein maturation.</text>
</comment>
<dbReference type="Pfam" id="PF20154">
    <property type="entry name" value="LNT_N"/>
    <property type="match status" value="1"/>
</dbReference>
<comment type="pathway">
    <text evidence="9">Protein modification; lipoprotein biosynthesis (N-acyl transfer).</text>
</comment>
<gene>
    <name evidence="9 11" type="primary">lnt</name>
    <name evidence="11" type="ORF">EY643_16035</name>
</gene>
<keyword evidence="11" id="KW-0449">Lipoprotein</keyword>
<dbReference type="HAMAP" id="MF_01148">
    <property type="entry name" value="Lnt"/>
    <property type="match status" value="1"/>
</dbReference>
<evidence type="ECO:0000256" key="6">
    <source>
        <dbReference type="ARBA" id="ARBA00022989"/>
    </source>
</evidence>
<dbReference type="PANTHER" id="PTHR38686">
    <property type="entry name" value="APOLIPOPROTEIN N-ACYLTRANSFERASE"/>
    <property type="match status" value="1"/>
</dbReference>